<evidence type="ECO:0000313" key="2">
    <source>
        <dbReference type="Proteomes" id="UP000017820"/>
    </source>
</evidence>
<dbReference type="GeneID" id="29920570"/>
<gene>
    <name evidence="1" type="ORF">PL2TA16_03041</name>
</gene>
<reference evidence="1 2" key="1">
    <citation type="submission" date="2013-07" db="EMBL/GenBank/DDBJ databases">
        <title>Draft genome sequence of Pseudoalteromonas luteoviolacea 2ta16.</title>
        <authorList>
            <person name="Allen E.E."/>
            <person name="Azam F."/>
            <person name="Podell S."/>
        </authorList>
    </citation>
    <scope>NUCLEOTIDE SEQUENCE [LARGE SCALE GENOMIC DNA]</scope>
    <source>
        <strain evidence="1 2">2ta16</strain>
    </source>
</reference>
<dbReference type="InterPro" id="IPR016630">
    <property type="entry name" value="UCP015278"/>
</dbReference>
<comment type="caution">
    <text evidence="1">The sequence shown here is derived from an EMBL/GenBank/DDBJ whole genome shotgun (WGS) entry which is preliminary data.</text>
</comment>
<dbReference type="RefSeq" id="WP_023398922.1">
    <property type="nucleotide sequence ID" value="NZ_AUSV01000034.1"/>
</dbReference>
<dbReference type="AlphaFoldDB" id="V4HS47"/>
<dbReference type="Proteomes" id="UP000017820">
    <property type="component" value="Unassembled WGS sequence"/>
</dbReference>
<evidence type="ECO:0008006" key="3">
    <source>
        <dbReference type="Google" id="ProtNLM"/>
    </source>
</evidence>
<proteinExistence type="predicted"/>
<sequence>MSHQRKIPLSFILKRRKLLWIEVELGISEGWITYDDAIELAIRRVQSGSENNDELELAGLFSEEYSEIKDVLKKLVKSESQVPFDEVKLVWLRIILSWLYENLNQFEAPLDIVEGLYEDFGYPDEIRHLIKYNNSNDIRERSDLMSMTFEEKLIVLWKEYLQDMIPLIES</sequence>
<dbReference type="EMBL" id="AUSV01000034">
    <property type="protein sequence ID" value="ESP93655.1"/>
    <property type="molecule type" value="Genomic_DNA"/>
</dbReference>
<organism evidence="1 2">
    <name type="scientific">Pseudoalteromonas luteoviolacea (strain 2ta16)</name>
    <dbReference type="NCBI Taxonomy" id="1353533"/>
    <lineage>
        <taxon>Bacteria</taxon>
        <taxon>Pseudomonadati</taxon>
        <taxon>Pseudomonadota</taxon>
        <taxon>Gammaproteobacteria</taxon>
        <taxon>Alteromonadales</taxon>
        <taxon>Pseudoalteromonadaceae</taxon>
        <taxon>Pseudoalteromonas</taxon>
    </lineage>
</organism>
<dbReference type="Pfam" id="PF10004">
    <property type="entry name" value="DUF2247"/>
    <property type="match status" value="1"/>
</dbReference>
<evidence type="ECO:0000313" key="1">
    <source>
        <dbReference type="EMBL" id="ESP93655.1"/>
    </source>
</evidence>
<dbReference type="PATRIC" id="fig|1353533.3.peg.1993"/>
<name>V4HS47_PSEL2</name>
<accession>V4HS47</accession>
<protein>
    <recommendedName>
        <fullName evidence="3">DUF2247 domain-containing protein</fullName>
    </recommendedName>
</protein>